<organism evidence="2 3">
    <name type="scientific">Verticillium longisporum</name>
    <name type="common">Verticillium dahliae var. longisporum</name>
    <dbReference type="NCBI Taxonomy" id="100787"/>
    <lineage>
        <taxon>Eukaryota</taxon>
        <taxon>Fungi</taxon>
        <taxon>Dikarya</taxon>
        <taxon>Ascomycota</taxon>
        <taxon>Pezizomycotina</taxon>
        <taxon>Sordariomycetes</taxon>
        <taxon>Hypocreomycetidae</taxon>
        <taxon>Glomerellales</taxon>
        <taxon>Plectosphaerellaceae</taxon>
        <taxon>Verticillium</taxon>
    </lineage>
</organism>
<feature type="region of interest" description="Disordered" evidence="1">
    <location>
        <begin position="323"/>
        <end position="356"/>
    </location>
</feature>
<feature type="compositionally biased region" description="Polar residues" evidence="1">
    <location>
        <begin position="97"/>
        <end position="109"/>
    </location>
</feature>
<dbReference type="SUPFAM" id="SSF47954">
    <property type="entry name" value="Cyclin-like"/>
    <property type="match status" value="1"/>
</dbReference>
<feature type="region of interest" description="Disordered" evidence="1">
    <location>
        <begin position="648"/>
        <end position="701"/>
    </location>
</feature>
<dbReference type="AlphaFoldDB" id="A0A0G4KXU4"/>
<reference evidence="2 3" key="1">
    <citation type="submission" date="2015-05" db="EMBL/GenBank/DDBJ databases">
        <authorList>
            <person name="Wang D.B."/>
            <person name="Wang M."/>
        </authorList>
    </citation>
    <scope>NUCLEOTIDE SEQUENCE [LARGE SCALE GENOMIC DNA]</scope>
    <source>
        <strain evidence="2">VL1</strain>
    </source>
</reference>
<feature type="compositionally biased region" description="Polar residues" evidence="1">
    <location>
        <begin position="124"/>
        <end position="136"/>
    </location>
</feature>
<dbReference type="GO" id="GO:0016538">
    <property type="term" value="F:cyclin-dependent protein serine/threonine kinase regulator activity"/>
    <property type="evidence" value="ECO:0007669"/>
    <property type="project" value="TreeGrafter"/>
</dbReference>
<dbReference type="Proteomes" id="UP000044602">
    <property type="component" value="Unassembled WGS sequence"/>
</dbReference>
<dbReference type="EMBL" id="CVQH01005669">
    <property type="protein sequence ID" value="CRK14594.1"/>
    <property type="molecule type" value="Genomic_DNA"/>
</dbReference>
<accession>A0A0G4KXU4</accession>
<dbReference type="Pfam" id="PF08613">
    <property type="entry name" value="Cyclin"/>
    <property type="match status" value="2"/>
</dbReference>
<evidence type="ECO:0000313" key="2">
    <source>
        <dbReference type="EMBL" id="CRK14594.1"/>
    </source>
</evidence>
<feature type="region of interest" description="Disordered" evidence="1">
    <location>
        <begin position="384"/>
        <end position="409"/>
    </location>
</feature>
<gene>
    <name evidence="2" type="ORF">BN1708_011180</name>
</gene>
<dbReference type="CDD" id="cd20558">
    <property type="entry name" value="CYCLIN_ScPCL7-like"/>
    <property type="match status" value="1"/>
</dbReference>
<dbReference type="InterPro" id="IPR036915">
    <property type="entry name" value="Cyclin-like_sf"/>
</dbReference>
<evidence type="ECO:0008006" key="4">
    <source>
        <dbReference type="Google" id="ProtNLM"/>
    </source>
</evidence>
<feature type="region of interest" description="Disordered" evidence="1">
    <location>
        <begin position="421"/>
        <end position="479"/>
    </location>
</feature>
<feature type="compositionally biased region" description="Polar residues" evidence="1">
    <location>
        <begin position="1"/>
        <end position="16"/>
    </location>
</feature>
<feature type="compositionally biased region" description="Low complexity" evidence="1">
    <location>
        <begin position="23"/>
        <end position="39"/>
    </location>
</feature>
<feature type="compositionally biased region" description="Acidic residues" evidence="1">
    <location>
        <begin position="666"/>
        <end position="682"/>
    </location>
</feature>
<sequence>MLTTSPRIHSSANASPGSFHYAPTRSSPQSPSSRLSASLTRRHSRSHSSTESLSSTSPTQQQQQQQQQQLPKPSQTQPQAQSPHSQPRRYVAVDAGTQYSPMEVSSVTAVQARRGDTTPPVNTPMPSSQTSATQQPEPAVALTSVARTQQPILNEPASQTSALRQASDNTLSPGKRRTSQDHGAHAQTDLSSIADTEAANAPKRQRPAPAPQKVLPLRYELGTTEDMVVLIAHMLSELIETNDALALQSGNLTRFHSRTAPSISVLEYLNRLAKHATLTPPLLLSMVYYIDRLCALYPEFTINTLTVHRFLITAATVAAKESLSSTSPTQQQQQQQQLPKHSQTQPQAQSPHSQPRRYVAVDAGTQYSPMEVSSVTAVQARRDDTIPPVNTPMPSSQTPATQQPEPAVALTSVARTQQPILNEPASQTSALRQASDNTLSPGKRRKSQDHGAHAQTDLSTIPDAEAANAPKRQRPAPAPQKVLPLRYELGTTEDMVVLIAHMLSELIETNDALALQSGNLTRFHSRTAPSISVLEYLNRLAKHATLTPPLLLSMVYYIDRLCALYPEFTINTLTVHRFLITAATVAAKGLSDSFWNNTTYARVGGVKVAELKLLELEFLYRVDWKIVPNPEVLVAYYRGLVERCPGYALEGDDQAGSNTDDGPSKEEDDSSDISDDTDEEENNGSPGEDTPADGPPQRNNA</sequence>
<name>A0A0G4KXU4_VERLO</name>
<feature type="compositionally biased region" description="Polar residues" evidence="1">
    <location>
        <begin position="392"/>
        <end position="404"/>
    </location>
</feature>
<dbReference type="GO" id="GO:0019901">
    <property type="term" value="F:protein kinase binding"/>
    <property type="evidence" value="ECO:0007669"/>
    <property type="project" value="InterPro"/>
</dbReference>
<protein>
    <recommendedName>
        <fullName evidence="4">Nuc-1 negative regulatory protein preg</fullName>
    </recommendedName>
</protein>
<dbReference type="GO" id="GO:0000307">
    <property type="term" value="C:cyclin-dependent protein kinase holoenzyme complex"/>
    <property type="evidence" value="ECO:0007669"/>
    <property type="project" value="TreeGrafter"/>
</dbReference>
<feature type="compositionally biased region" description="Low complexity" evidence="1">
    <location>
        <begin position="323"/>
        <end position="347"/>
    </location>
</feature>
<keyword evidence="3" id="KW-1185">Reference proteome</keyword>
<dbReference type="PANTHER" id="PTHR15615:SF117">
    <property type="entry name" value="PHO85 CYCLIN PHO80"/>
    <property type="match status" value="1"/>
</dbReference>
<feature type="compositionally biased region" description="Low complexity" evidence="1">
    <location>
        <begin position="47"/>
        <end position="79"/>
    </location>
</feature>
<feature type="region of interest" description="Disordered" evidence="1">
    <location>
        <begin position="153"/>
        <end position="192"/>
    </location>
</feature>
<dbReference type="Gene3D" id="1.10.472.10">
    <property type="entry name" value="Cyclin-like"/>
    <property type="match status" value="2"/>
</dbReference>
<dbReference type="InterPro" id="IPR013922">
    <property type="entry name" value="Cyclin_PHO80-like"/>
</dbReference>
<evidence type="ECO:0000256" key="1">
    <source>
        <dbReference type="SAM" id="MobiDB-lite"/>
    </source>
</evidence>
<feature type="compositionally biased region" description="Polar residues" evidence="1">
    <location>
        <begin position="153"/>
        <end position="172"/>
    </location>
</feature>
<evidence type="ECO:0000313" key="3">
    <source>
        <dbReference type="Proteomes" id="UP000044602"/>
    </source>
</evidence>
<feature type="compositionally biased region" description="Polar residues" evidence="1">
    <location>
        <begin position="421"/>
        <end position="440"/>
    </location>
</feature>
<proteinExistence type="predicted"/>
<dbReference type="PANTHER" id="PTHR15615">
    <property type="match status" value="1"/>
</dbReference>
<dbReference type="STRING" id="100787.A0A0G4KXU4"/>
<dbReference type="GO" id="GO:0005634">
    <property type="term" value="C:nucleus"/>
    <property type="evidence" value="ECO:0007669"/>
    <property type="project" value="TreeGrafter"/>
</dbReference>
<feature type="region of interest" description="Disordered" evidence="1">
    <location>
        <begin position="1"/>
        <end position="141"/>
    </location>
</feature>